<dbReference type="InterPro" id="IPR011009">
    <property type="entry name" value="Kinase-like_dom_sf"/>
</dbReference>
<dbReference type="Pfam" id="PF00514">
    <property type="entry name" value="Arm"/>
    <property type="match status" value="1"/>
</dbReference>
<keyword evidence="5" id="KW-0472">Membrane</keyword>
<comment type="similarity">
    <text evidence="2">Belongs to the beta-catenin family.</text>
</comment>
<dbReference type="PROSITE" id="PS00108">
    <property type="entry name" value="PROTEIN_KINASE_ST"/>
    <property type="match status" value="1"/>
</dbReference>
<dbReference type="SMART" id="SM00220">
    <property type="entry name" value="S_TKc"/>
    <property type="match status" value="1"/>
</dbReference>
<dbReference type="GO" id="GO:0005524">
    <property type="term" value="F:ATP binding"/>
    <property type="evidence" value="ECO:0007669"/>
    <property type="project" value="InterPro"/>
</dbReference>
<reference evidence="10" key="1">
    <citation type="submission" date="2023-04" db="EMBL/GenBank/DDBJ databases">
        <title>Phytophthora fragariaefolia NBRC 109709.</title>
        <authorList>
            <person name="Ichikawa N."/>
            <person name="Sato H."/>
            <person name="Tonouchi N."/>
        </authorList>
    </citation>
    <scope>NUCLEOTIDE SEQUENCE</scope>
    <source>
        <strain evidence="10">NBRC 109709</strain>
    </source>
</reference>
<feature type="domain" description="Protein kinase" evidence="9">
    <location>
        <begin position="120"/>
        <end position="376"/>
    </location>
</feature>
<dbReference type="PANTHER" id="PTHR47249">
    <property type="entry name" value="VACUOLAR PROTEIN 8"/>
    <property type="match status" value="1"/>
</dbReference>
<evidence type="ECO:0000256" key="1">
    <source>
        <dbReference type="ARBA" id="ARBA00004592"/>
    </source>
</evidence>
<protein>
    <recommendedName>
        <fullName evidence="7">Vacuolar protein 8</fullName>
    </recommendedName>
</protein>
<comment type="subcellular location">
    <subcellularLocation>
        <location evidence="1">Vacuole membrane</location>
        <topology evidence="1">Lipid-anchor</topology>
    </subcellularLocation>
</comment>
<dbReference type="GO" id="GO:0004672">
    <property type="term" value="F:protein kinase activity"/>
    <property type="evidence" value="ECO:0007669"/>
    <property type="project" value="InterPro"/>
</dbReference>
<feature type="repeat" description="ARM" evidence="8">
    <location>
        <begin position="776"/>
        <end position="818"/>
    </location>
</feature>
<dbReference type="PROSITE" id="PS50011">
    <property type="entry name" value="PROTEIN_KINASE_DOM"/>
    <property type="match status" value="1"/>
</dbReference>
<accession>A0A9W6XRE1</accession>
<dbReference type="InterPro" id="IPR000225">
    <property type="entry name" value="Armadillo"/>
</dbReference>
<feature type="repeat" description="ARM" evidence="8">
    <location>
        <begin position="899"/>
        <end position="941"/>
    </location>
</feature>
<keyword evidence="11" id="KW-1185">Reference proteome</keyword>
<dbReference type="Proteomes" id="UP001165121">
    <property type="component" value="Unassembled WGS sequence"/>
</dbReference>
<feature type="repeat" description="ARM" evidence="8">
    <location>
        <begin position="858"/>
        <end position="900"/>
    </location>
</feature>
<dbReference type="PROSITE" id="PS50176">
    <property type="entry name" value="ARM_REPEAT"/>
    <property type="match status" value="6"/>
</dbReference>
<dbReference type="InterPro" id="IPR000719">
    <property type="entry name" value="Prot_kinase_dom"/>
</dbReference>
<keyword evidence="6" id="KW-0449">Lipoprotein</keyword>
<dbReference type="AlphaFoldDB" id="A0A9W6XRE1"/>
<dbReference type="InterPro" id="IPR016024">
    <property type="entry name" value="ARM-type_fold"/>
</dbReference>
<dbReference type="InterPro" id="IPR011989">
    <property type="entry name" value="ARM-like"/>
</dbReference>
<evidence type="ECO:0000256" key="3">
    <source>
        <dbReference type="ARBA" id="ARBA00022554"/>
    </source>
</evidence>
<dbReference type="SMART" id="SM00185">
    <property type="entry name" value="ARM"/>
    <property type="match status" value="9"/>
</dbReference>
<sequence length="1016" mass="111028">MMDELRLINEEIDAVIRTLGLTNIEASNSWKQQYEDDKRTHQQLLASSVDNAQEVLAELLDAPSQQETMLTLKYEVGLPQQQQNTEMTKLLKSMMATVIRTSATSVPKLPPWFLPPYEIRFDSRPFARGSYSTVHRGVRESGESVVVKCFLADRIMDESIKQKIEAEITIWHQFDHPNIIKLFGASHISTPPFIVCEDAANGDLREFLARSDANKQQMWKLMYEAALGLQHIHKMSVVHGDLKLNNILVGADGQAKLSDFGMSAARTLPTPSENVGKWTCTPGALRWRAPECLKNPPTYASDVYSFAMCIIEAVIGEPPFAFLDDDSVKKKLRNGEIPQKPDEMSKEAWQLIIAMTNEDPYKRISLTRVLTTLKVFADAQSKSLPQLATVADGKSARTAKYAINFYEPLADAEIIVNILASVPGMDDRTKEASMLHLIRICIKDDERQVMYEANAIHTLIDLVISSESYFVKLYALQCLKWAAMVDAKLSKPEYDSLRETVSVIPVVELASVINTLRNGTDQEKEEAAIRCACISTRGNEGSIQRTVALLQPLVALWQGGNETQKLWVGMVQPLVSLLHDGNGTQRLWAAEAIANLAMENEAIRSEIVQTGAITPLVSLLRVGTHVQRHRASLALKNLALQNGVGEAIAQKKAIESVLGLLRLGTAQQQKTTTALLQSLILPSYTNRADIERETSIASLIALILIGSQDQKEAAAAVLANLAKHNKTHSEISSKGGISPLIDLLSTGTNTQQGSAASALMNLASSITVAAEISREGGVAPLIQLARNGNDQQKTYAVGALANLARDDTIGAEITRNEGITPIVELLRTGSTQQKDLAIGALKNLAINDQIRGEIAREGGVKPLLKLIKSGTDEQKESAAGALKNLSPNDEVRSKILKNKGTPALLELLCTGNDQQKERIAGALDHLAKSEQGRLEIARKGGITPLVGLLRTGSEQQMEVAADLIQNLAKNESIRVELVRVGSVPLLKKLNRRGSESGKVTAKRALKQLDDGSCVVM</sequence>
<dbReference type="OrthoDB" id="126012at2759"/>
<evidence type="ECO:0000313" key="11">
    <source>
        <dbReference type="Proteomes" id="UP001165121"/>
    </source>
</evidence>
<organism evidence="10 11">
    <name type="scientific">Phytophthora fragariaefolia</name>
    <dbReference type="NCBI Taxonomy" id="1490495"/>
    <lineage>
        <taxon>Eukaryota</taxon>
        <taxon>Sar</taxon>
        <taxon>Stramenopiles</taxon>
        <taxon>Oomycota</taxon>
        <taxon>Peronosporomycetes</taxon>
        <taxon>Peronosporales</taxon>
        <taxon>Peronosporaceae</taxon>
        <taxon>Phytophthora</taxon>
    </lineage>
</organism>
<dbReference type="Pfam" id="PF00069">
    <property type="entry name" value="Pkinase"/>
    <property type="match status" value="1"/>
</dbReference>
<evidence type="ECO:0000256" key="5">
    <source>
        <dbReference type="ARBA" id="ARBA00023136"/>
    </source>
</evidence>
<evidence type="ECO:0000256" key="4">
    <source>
        <dbReference type="ARBA" id="ARBA00022737"/>
    </source>
</evidence>
<dbReference type="GO" id="GO:0005774">
    <property type="term" value="C:vacuolar membrane"/>
    <property type="evidence" value="ECO:0007669"/>
    <property type="project" value="UniProtKB-SubCell"/>
</dbReference>
<gene>
    <name evidence="10" type="ORF">Pfra01_001605100</name>
</gene>
<dbReference type="Gene3D" id="1.10.510.10">
    <property type="entry name" value="Transferase(Phosphotransferase) domain 1"/>
    <property type="match status" value="1"/>
</dbReference>
<dbReference type="GO" id="GO:0071562">
    <property type="term" value="P:nucleus-vacuole junction assembly"/>
    <property type="evidence" value="ECO:0007669"/>
    <property type="project" value="InterPro"/>
</dbReference>
<dbReference type="SUPFAM" id="SSF56112">
    <property type="entry name" value="Protein kinase-like (PK-like)"/>
    <property type="match status" value="1"/>
</dbReference>
<dbReference type="SUPFAM" id="SSF48371">
    <property type="entry name" value="ARM repeat"/>
    <property type="match status" value="3"/>
</dbReference>
<dbReference type="Pfam" id="PF25598">
    <property type="entry name" value="ARM_PUB"/>
    <property type="match status" value="1"/>
</dbReference>
<evidence type="ECO:0000256" key="7">
    <source>
        <dbReference type="ARBA" id="ARBA00026209"/>
    </source>
</evidence>
<dbReference type="InterPro" id="IPR008271">
    <property type="entry name" value="Ser/Thr_kinase_AS"/>
</dbReference>
<evidence type="ECO:0000259" key="9">
    <source>
        <dbReference type="PROSITE" id="PS50011"/>
    </source>
</evidence>
<dbReference type="InterPro" id="IPR045156">
    <property type="entry name" value="Vac8"/>
</dbReference>
<evidence type="ECO:0000256" key="6">
    <source>
        <dbReference type="ARBA" id="ARBA00023288"/>
    </source>
</evidence>
<dbReference type="InterPro" id="IPR058678">
    <property type="entry name" value="ARM_PUB"/>
</dbReference>
<keyword evidence="4" id="KW-0677">Repeat</keyword>
<feature type="repeat" description="ARM" evidence="8">
    <location>
        <begin position="940"/>
        <end position="982"/>
    </location>
</feature>
<feature type="repeat" description="ARM" evidence="8">
    <location>
        <begin position="817"/>
        <end position="859"/>
    </location>
</feature>
<name>A0A9W6XRE1_9STRA</name>
<evidence type="ECO:0000256" key="2">
    <source>
        <dbReference type="ARBA" id="ARBA00005462"/>
    </source>
</evidence>
<comment type="caution">
    <text evidence="10">The sequence shown here is derived from an EMBL/GenBank/DDBJ whole genome shotgun (WGS) entry which is preliminary data.</text>
</comment>
<proteinExistence type="inferred from homology"/>
<feature type="repeat" description="ARM" evidence="8">
    <location>
        <begin position="735"/>
        <end position="777"/>
    </location>
</feature>
<keyword evidence="3" id="KW-0926">Vacuole</keyword>
<dbReference type="PANTHER" id="PTHR47249:SF1">
    <property type="entry name" value="VACUOLAR PROTEIN 8"/>
    <property type="match status" value="1"/>
</dbReference>
<dbReference type="EMBL" id="BSXT01001793">
    <property type="protein sequence ID" value="GMF45178.1"/>
    <property type="molecule type" value="Genomic_DNA"/>
</dbReference>
<dbReference type="Gene3D" id="1.25.10.10">
    <property type="entry name" value="Leucine-rich Repeat Variant"/>
    <property type="match status" value="4"/>
</dbReference>
<evidence type="ECO:0000313" key="10">
    <source>
        <dbReference type="EMBL" id="GMF45178.1"/>
    </source>
</evidence>
<dbReference type="GO" id="GO:0043495">
    <property type="term" value="F:protein-membrane adaptor activity"/>
    <property type="evidence" value="ECO:0007669"/>
    <property type="project" value="InterPro"/>
</dbReference>
<evidence type="ECO:0000256" key="8">
    <source>
        <dbReference type="PROSITE-ProRule" id="PRU00259"/>
    </source>
</evidence>